<keyword evidence="1" id="KW-0472">Membrane</keyword>
<sequence length="723" mass="84111">MLLYNHRLLKGIYSILLALLFFLLVVSSLGFLFNIKLSEFHFPIAIILALVTTYFLYGKNDLKNYISSFLWASLILMISYFLSINYYDFSFDGMAYHQDAVVQLAEGWNPIKEKTDSQYAIWLNHYQKGIEIMQANFYLISNKLESVKTINFLLLISCLLVVFEAIKLTIKNTFSAFFLAILASFSLIVISQLFTNYNDGLYYLLYISLVASMILVYQHKTNFYWANLIMISILLCNIKFSTLPSFVVLVAVFLAFIIYKKNWTFIRPAVISLTIVFFAGIITTFNPLLTNINEGKHIFHPLMGTEKVDIISQVIPHYMSDQGKLERLKTAFFSEVTNIYMMNEDRIPVQKSKIPFTIQPGEIEFLHHYDLRLSGFGVFASGILLLSVLILIVYPLYMYIYKREVFQVNKEKLLVLYTIVFGIIITTFINPEFWWARYVPQLWLINIIALVMIWDSKQYFFRALKFFLLFSLFFNFYLGLTQTLKFEINSTKEINSLLKDWKTDGVKLKIDQQNFFHVYKRFEENNIPFELTKITEGHFIYLPNTFANVKIQEISNIASVDTLMLSDLGLSNDANFIDFLRKFDSETLLISAKDEASNGFNNEQKNKIYQEFKLNLPKLGYRNSYVSIISNNKVLLEEIDDQKQITFENHKVLNDLGITKMKSGGYRSGNVSSIRINGADLSLNKRGLNIVLIKDKTFYQVYLDSYNSDRMDSVVYKVNFKTH</sequence>
<feature type="transmembrane region" description="Helical" evidence="1">
    <location>
        <begin position="69"/>
        <end position="87"/>
    </location>
</feature>
<feature type="transmembrane region" description="Helical" evidence="1">
    <location>
        <begin position="269"/>
        <end position="289"/>
    </location>
</feature>
<keyword evidence="1" id="KW-1133">Transmembrane helix</keyword>
<evidence type="ECO:0000256" key="1">
    <source>
        <dbReference type="SAM" id="Phobius"/>
    </source>
</evidence>
<dbReference type="EMBL" id="JBEPMO010000004">
    <property type="protein sequence ID" value="MET3731534.1"/>
    <property type="molecule type" value="Genomic_DNA"/>
</dbReference>
<feature type="transmembrane region" description="Helical" evidence="1">
    <location>
        <begin position="466"/>
        <end position="484"/>
    </location>
</feature>
<feature type="transmembrane region" description="Helical" evidence="1">
    <location>
        <begin position="176"/>
        <end position="194"/>
    </location>
</feature>
<gene>
    <name evidence="2" type="ORF">ABID46_001103</name>
</gene>
<keyword evidence="1" id="KW-0812">Transmembrane</keyword>
<reference evidence="2 3" key="1">
    <citation type="submission" date="2024-06" db="EMBL/GenBank/DDBJ databases">
        <title>Genomic Encyclopedia of Type Strains, Phase IV (KMG-IV): sequencing the most valuable type-strain genomes for metagenomic binning, comparative biology and taxonomic classification.</title>
        <authorList>
            <person name="Goeker M."/>
        </authorList>
    </citation>
    <scope>NUCLEOTIDE SEQUENCE [LARGE SCALE GENOMIC DNA]</scope>
    <source>
        <strain evidence="2 3">DSM 29388</strain>
    </source>
</reference>
<keyword evidence="3" id="KW-1185">Reference proteome</keyword>
<feature type="transmembrane region" description="Helical" evidence="1">
    <location>
        <begin position="201"/>
        <end position="218"/>
    </location>
</feature>
<feature type="transmembrane region" description="Helical" evidence="1">
    <location>
        <begin position="40"/>
        <end position="57"/>
    </location>
</feature>
<feature type="transmembrane region" description="Helical" evidence="1">
    <location>
        <begin position="376"/>
        <end position="401"/>
    </location>
</feature>
<dbReference type="RefSeq" id="WP_354507884.1">
    <property type="nucleotide sequence ID" value="NZ_JBEPMO010000004.1"/>
</dbReference>
<comment type="caution">
    <text evidence="2">The sequence shown here is derived from an EMBL/GenBank/DDBJ whole genome shotgun (WGS) entry which is preliminary data.</text>
</comment>
<accession>A0ABV2LSH4</accession>
<organism evidence="2 3">
    <name type="scientific">Moheibacter stercoris</name>
    <dbReference type="NCBI Taxonomy" id="1628251"/>
    <lineage>
        <taxon>Bacteria</taxon>
        <taxon>Pseudomonadati</taxon>
        <taxon>Bacteroidota</taxon>
        <taxon>Flavobacteriia</taxon>
        <taxon>Flavobacteriales</taxon>
        <taxon>Weeksellaceae</taxon>
        <taxon>Moheibacter</taxon>
    </lineage>
</organism>
<feature type="transmembrane region" description="Helical" evidence="1">
    <location>
        <begin position="413"/>
        <end position="429"/>
    </location>
</feature>
<protein>
    <recommendedName>
        <fullName evidence="4">Dolichyl-phosphate-mannose-protein mannosyltransferase</fullName>
    </recommendedName>
</protein>
<name>A0ABV2LSH4_9FLAO</name>
<feature type="transmembrane region" description="Helical" evidence="1">
    <location>
        <begin position="150"/>
        <end position="170"/>
    </location>
</feature>
<feature type="transmembrane region" description="Helical" evidence="1">
    <location>
        <begin position="224"/>
        <end position="257"/>
    </location>
</feature>
<feature type="transmembrane region" description="Helical" evidence="1">
    <location>
        <begin position="12"/>
        <end position="33"/>
    </location>
</feature>
<evidence type="ECO:0000313" key="2">
    <source>
        <dbReference type="EMBL" id="MET3731534.1"/>
    </source>
</evidence>
<evidence type="ECO:0008006" key="4">
    <source>
        <dbReference type="Google" id="ProtNLM"/>
    </source>
</evidence>
<evidence type="ECO:0000313" key="3">
    <source>
        <dbReference type="Proteomes" id="UP001549146"/>
    </source>
</evidence>
<proteinExistence type="predicted"/>
<dbReference type="Proteomes" id="UP001549146">
    <property type="component" value="Unassembled WGS sequence"/>
</dbReference>